<comment type="caution">
    <text evidence="2">The sequence shown here is derived from an EMBL/GenBank/DDBJ whole genome shotgun (WGS) entry which is preliminary data.</text>
</comment>
<evidence type="ECO:0000256" key="1">
    <source>
        <dbReference type="SAM" id="MobiDB-lite"/>
    </source>
</evidence>
<dbReference type="AlphaFoldDB" id="A0A7W9ASG7"/>
<dbReference type="InterPro" id="IPR021327">
    <property type="entry name" value="DUF2934"/>
</dbReference>
<evidence type="ECO:0000313" key="2">
    <source>
        <dbReference type="EMBL" id="MBB5699760.1"/>
    </source>
</evidence>
<gene>
    <name evidence="2" type="ORF">FHR19_003134</name>
</gene>
<accession>A0A7W9ASG7</accession>
<feature type="compositionally biased region" description="Basic and acidic residues" evidence="1">
    <location>
        <begin position="1"/>
        <end position="44"/>
    </location>
</feature>
<reference evidence="2 3" key="1">
    <citation type="submission" date="2020-08" db="EMBL/GenBank/DDBJ databases">
        <title>Genomic Encyclopedia of Type Strains, Phase IV (KMG-IV): sequencing the most valuable type-strain genomes for metagenomic binning, comparative biology and taxonomic classification.</title>
        <authorList>
            <person name="Goeker M."/>
        </authorList>
    </citation>
    <scope>NUCLEOTIDE SEQUENCE [LARGE SCALE GENOMIC DNA]</scope>
    <source>
        <strain evidence="2 3">DSM 27244</strain>
    </source>
</reference>
<dbReference type="Pfam" id="PF11154">
    <property type="entry name" value="DUF2934"/>
    <property type="match status" value="1"/>
</dbReference>
<sequence length="83" mass="9253">MSDQHPEDRDTRVARRAYEKWEAEGRPDGRHDAHWHDAAAEVDAHQPAPAAEKPKTKRAPKKATAPTDEAKPTRARKPKPTAG</sequence>
<dbReference type="Proteomes" id="UP000557739">
    <property type="component" value="Unassembled WGS sequence"/>
</dbReference>
<feature type="region of interest" description="Disordered" evidence="1">
    <location>
        <begin position="1"/>
        <end position="83"/>
    </location>
</feature>
<protein>
    <recommendedName>
        <fullName evidence="4">DUF2934 domain-containing protein</fullName>
    </recommendedName>
</protein>
<proteinExistence type="predicted"/>
<feature type="compositionally biased region" description="Basic residues" evidence="1">
    <location>
        <begin position="73"/>
        <end position="83"/>
    </location>
</feature>
<keyword evidence="3" id="KW-1185">Reference proteome</keyword>
<dbReference type="EMBL" id="JACIJJ010000005">
    <property type="protein sequence ID" value="MBB5699760.1"/>
    <property type="molecule type" value="Genomic_DNA"/>
</dbReference>
<name>A0A7W9ASG7_9SPHN</name>
<evidence type="ECO:0008006" key="4">
    <source>
        <dbReference type="Google" id="ProtNLM"/>
    </source>
</evidence>
<organism evidence="2 3">
    <name type="scientific">Sphingomonas yantingensis</name>
    <dbReference type="NCBI Taxonomy" id="1241761"/>
    <lineage>
        <taxon>Bacteria</taxon>
        <taxon>Pseudomonadati</taxon>
        <taxon>Pseudomonadota</taxon>
        <taxon>Alphaproteobacteria</taxon>
        <taxon>Sphingomonadales</taxon>
        <taxon>Sphingomonadaceae</taxon>
        <taxon>Sphingomonas</taxon>
    </lineage>
</organism>
<evidence type="ECO:0000313" key="3">
    <source>
        <dbReference type="Proteomes" id="UP000557739"/>
    </source>
</evidence>
<dbReference type="RefSeq" id="WP_184030304.1">
    <property type="nucleotide sequence ID" value="NZ_JACIJJ010000005.1"/>
</dbReference>